<protein>
    <submittedName>
        <fullName evidence="2">Protein-disulfide isomerase</fullName>
    </submittedName>
</protein>
<evidence type="ECO:0000313" key="3">
    <source>
        <dbReference type="Proteomes" id="UP000241808"/>
    </source>
</evidence>
<proteinExistence type="predicted"/>
<dbReference type="Gene3D" id="3.40.30.10">
    <property type="entry name" value="Glutaredoxin"/>
    <property type="match status" value="1"/>
</dbReference>
<dbReference type="OrthoDB" id="9780147at2"/>
<reference evidence="2 3" key="1">
    <citation type="submission" date="2018-04" db="EMBL/GenBank/DDBJ databases">
        <title>Genomic Encyclopedia of Archaeal and Bacterial Type Strains, Phase II (KMG-II): from individual species to whole genera.</title>
        <authorList>
            <person name="Goeker M."/>
        </authorList>
    </citation>
    <scope>NUCLEOTIDE SEQUENCE [LARGE SCALE GENOMIC DNA]</scope>
    <source>
        <strain evidence="2 3">DSM 25521</strain>
    </source>
</reference>
<dbReference type="GO" id="GO:0016491">
    <property type="term" value="F:oxidoreductase activity"/>
    <property type="evidence" value="ECO:0007669"/>
    <property type="project" value="InterPro"/>
</dbReference>
<keyword evidence="2" id="KW-0413">Isomerase</keyword>
<feature type="domain" description="DSBA-like thioredoxin" evidence="1">
    <location>
        <begin position="122"/>
        <end position="229"/>
    </location>
</feature>
<dbReference type="InterPro" id="IPR001853">
    <property type="entry name" value="DSBA-like_thioredoxin_dom"/>
</dbReference>
<dbReference type="EMBL" id="PZZL01000007">
    <property type="protein sequence ID" value="PTM52819.1"/>
    <property type="molecule type" value="Genomic_DNA"/>
</dbReference>
<name>A0A2T4Z026_9HYPH</name>
<dbReference type="AlphaFoldDB" id="A0A2T4Z026"/>
<keyword evidence="3" id="KW-1185">Reference proteome</keyword>
<organism evidence="2 3">
    <name type="scientific">Phreatobacter oligotrophus</name>
    <dbReference type="NCBI Taxonomy" id="1122261"/>
    <lineage>
        <taxon>Bacteria</taxon>
        <taxon>Pseudomonadati</taxon>
        <taxon>Pseudomonadota</taxon>
        <taxon>Alphaproteobacteria</taxon>
        <taxon>Hyphomicrobiales</taxon>
        <taxon>Phreatobacteraceae</taxon>
        <taxon>Phreatobacter</taxon>
    </lineage>
</organism>
<dbReference type="Proteomes" id="UP000241808">
    <property type="component" value="Unassembled WGS sequence"/>
</dbReference>
<dbReference type="InterPro" id="IPR036249">
    <property type="entry name" value="Thioredoxin-like_sf"/>
</dbReference>
<evidence type="ECO:0000313" key="2">
    <source>
        <dbReference type="EMBL" id="PTM52819.1"/>
    </source>
</evidence>
<accession>A0A2T4Z026</accession>
<evidence type="ECO:0000259" key="1">
    <source>
        <dbReference type="Pfam" id="PF01323"/>
    </source>
</evidence>
<dbReference type="SUPFAM" id="SSF52833">
    <property type="entry name" value="Thioredoxin-like"/>
    <property type="match status" value="1"/>
</dbReference>
<dbReference type="GO" id="GO:0016853">
    <property type="term" value="F:isomerase activity"/>
    <property type="evidence" value="ECO:0007669"/>
    <property type="project" value="UniProtKB-KW"/>
</dbReference>
<sequence length="241" mass="25991">MVRPLFFSERRMTLSRRTALLAGLSGLVVPAFNRGAGAQDAWYPIAGPDGREVQNFRVPVELQTEIMALDNAVLLGAREADLTLIEVYDSNCSFCRRAAMDVKRMTERDRDLAVSLVNAPSLGLPSVQAARVEYAVKQLGGEDKARAFHAASMAMRGVFDGRRALALAADLGLDRGQVEEVADRPETGRVIADAVRLANATNLAATPSWLIAGTAVIGWPGRPTMERIVAAVRDCDKPVCA</sequence>
<comment type="caution">
    <text evidence="2">The sequence shown here is derived from an EMBL/GenBank/DDBJ whole genome shotgun (WGS) entry which is preliminary data.</text>
</comment>
<dbReference type="Pfam" id="PF01323">
    <property type="entry name" value="DSBA"/>
    <property type="match status" value="1"/>
</dbReference>
<gene>
    <name evidence="2" type="ORF">C8P69_10797</name>
</gene>